<accession>A0A5M6CJW1</accession>
<keyword evidence="2" id="KW-1185">Reference proteome</keyword>
<dbReference type="Gene3D" id="2.40.160.130">
    <property type="entry name" value="Capsule assembly protein Wzi"/>
    <property type="match status" value="1"/>
</dbReference>
<evidence type="ECO:0000313" key="1">
    <source>
        <dbReference type="EMBL" id="KAA5533399.1"/>
    </source>
</evidence>
<protein>
    <submittedName>
        <fullName evidence="1">Capsule assembly Wzi family protein</fullName>
    </submittedName>
</protein>
<comment type="caution">
    <text evidence="1">The sequence shown here is derived from an EMBL/GenBank/DDBJ whole genome shotgun (WGS) entry which is preliminary data.</text>
</comment>
<dbReference type="RefSeq" id="WP_150033146.1">
    <property type="nucleotide sequence ID" value="NZ_VWSH01000003.1"/>
</dbReference>
<reference evidence="1 2" key="1">
    <citation type="submission" date="2019-09" db="EMBL/GenBank/DDBJ databases">
        <title>Genome sequence and assembly of Taibaiella sp.</title>
        <authorList>
            <person name="Chhetri G."/>
        </authorList>
    </citation>
    <scope>NUCLEOTIDE SEQUENCE [LARGE SCALE GENOMIC DNA]</scope>
    <source>
        <strain evidence="1 2">KVB11</strain>
    </source>
</reference>
<dbReference type="Proteomes" id="UP000323632">
    <property type="component" value="Unassembled WGS sequence"/>
</dbReference>
<evidence type="ECO:0000313" key="2">
    <source>
        <dbReference type="Proteomes" id="UP000323632"/>
    </source>
</evidence>
<proteinExistence type="predicted"/>
<dbReference type="InterPro" id="IPR038636">
    <property type="entry name" value="Wzi_sf"/>
</dbReference>
<gene>
    <name evidence="1" type="ORF">F0919_12715</name>
</gene>
<organism evidence="1 2">
    <name type="scientific">Taibaiella lutea</name>
    <dbReference type="NCBI Taxonomy" id="2608001"/>
    <lineage>
        <taxon>Bacteria</taxon>
        <taxon>Pseudomonadati</taxon>
        <taxon>Bacteroidota</taxon>
        <taxon>Chitinophagia</taxon>
        <taxon>Chitinophagales</taxon>
        <taxon>Chitinophagaceae</taxon>
        <taxon>Taibaiella</taxon>
    </lineage>
</organism>
<dbReference type="EMBL" id="VWSH01000003">
    <property type="protein sequence ID" value="KAA5533399.1"/>
    <property type="molecule type" value="Genomic_DNA"/>
</dbReference>
<name>A0A5M6CJW1_9BACT</name>
<sequence>MAQTTYLPLNTPEYHLLDRLETMNGVLSDDFYTSFKPIPRKGAVQFLTSLRRIASAPGSAINNIDYYDIERAISISGEWSETAEGDDGAINSKMPILKYFYEKQPDMVHVNTDGLYLVVNPVLYVEGMKENHVDGLKYINTRGVEFRGKIFSRIGFYSMLADNQEKPPGFVYNYANKYQAFAGNDYFTPYQGTAQSNSTFDNLIARGYVDVAALHEHLNVTFGFDKQFSGDGMRSLFHSDFGAPATFLRLRANVWKLMYETLYLELTPQYLRGIDRQLPHSYATFNQASMNVLPWLNVGLFESTLFSQKDNFQVQNLVPVIFYNTTARALGANQKTSLGFNFKALALRRLQLYGQAYFDQLKFDKISDGWWGNQFGVQFGAKYFNAFSISNLDLQAEVNVVRPFTYASNDSITNYANYNQPLAHPYGAGFAEFIGIIKYQPLTKLYLSAKVIYSMRGTDSTGALNYGNNIFQSTQTRSGEEDFGLTAGQQWKGLYGNVNAAYELRPNLFLEAGAIYTKGNFDNGIIGVANSVTMYGGLRLNIARKEYDGF</sequence>
<dbReference type="AlphaFoldDB" id="A0A5M6CJW1"/>